<evidence type="ECO:0000313" key="2">
    <source>
        <dbReference type="EMBL" id="CCH40694.1"/>
    </source>
</evidence>
<evidence type="ECO:0000256" key="1">
    <source>
        <dbReference type="SAM" id="SignalP"/>
    </source>
</evidence>
<keyword evidence="3" id="KW-1185">Reference proteome</keyword>
<name>K0KH37_WICCF</name>
<accession>K0KH37</accession>
<dbReference type="AlphaFoldDB" id="K0KH37"/>
<keyword evidence="1" id="KW-0732">Signal</keyword>
<dbReference type="EMBL" id="CAIF01000003">
    <property type="protein sequence ID" value="CCH40694.1"/>
    <property type="molecule type" value="Genomic_DNA"/>
</dbReference>
<dbReference type="Proteomes" id="UP000009328">
    <property type="component" value="Unassembled WGS sequence"/>
</dbReference>
<reference evidence="2 3" key="1">
    <citation type="journal article" date="2012" name="Eukaryot. Cell">
        <title>Draft genome sequence of Wickerhamomyces ciferrii NRRL Y-1031 F-60-10.</title>
        <authorList>
            <person name="Schneider J."/>
            <person name="Andrea H."/>
            <person name="Blom J."/>
            <person name="Jaenicke S."/>
            <person name="Ruckert C."/>
            <person name="Schorsch C."/>
            <person name="Szczepanowski R."/>
            <person name="Farwick M."/>
            <person name="Goesmann A."/>
            <person name="Puhler A."/>
            <person name="Schaffer S."/>
            <person name="Tauch A."/>
            <person name="Kohler T."/>
            <person name="Brinkrolf K."/>
        </authorList>
    </citation>
    <scope>NUCLEOTIDE SEQUENCE [LARGE SCALE GENOMIC DNA]</scope>
    <source>
        <strain evidence="3">ATCC 14091 / BCRC 22168 / CBS 111 / JCM 3599 / NBRC 0793 / NRRL Y-1031 F-60-10</strain>
    </source>
</reference>
<evidence type="ECO:0000313" key="3">
    <source>
        <dbReference type="Proteomes" id="UP000009328"/>
    </source>
</evidence>
<dbReference type="InParanoid" id="K0KH37"/>
<sequence length="155" mass="17140">MKFTTILNTLFITSLVSAVDKPDGVTDRRAAPYQFVGNKEGSNLQWDLLIKDKHDATTFKLKPNSKVEGFQVTNIQTHPQLESLTPPGDLQYNEAWFKVPNNASFDGDGSDPSQIFTIIAQASGNQTEYNLSLHVVTDKEQFNVSQTLGGSGNYQ</sequence>
<feature type="signal peptide" evidence="1">
    <location>
        <begin position="1"/>
        <end position="18"/>
    </location>
</feature>
<feature type="chain" id="PRO_5003837584" evidence="1">
    <location>
        <begin position="19"/>
        <end position="155"/>
    </location>
</feature>
<dbReference type="HOGENOM" id="CLU_1696875_0_0_1"/>
<proteinExistence type="predicted"/>
<comment type="caution">
    <text evidence="2">The sequence shown here is derived from an EMBL/GenBank/DDBJ whole genome shotgun (WGS) entry which is preliminary data.</text>
</comment>
<gene>
    <name evidence="2" type="ORF">BN7_228</name>
</gene>
<organism evidence="2 3">
    <name type="scientific">Wickerhamomyces ciferrii (strain ATCC 14091 / BCRC 22168 / CBS 111 / JCM 3599 / NBRC 0793 / NRRL Y-1031 F-60-10)</name>
    <name type="common">Yeast</name>
    <name type="synonym">Pichia ciferrii</name>
    <dbReference type="NCBI Taxonomy" id="1206466"/>
    <lineage>
        <taxon>Eukaryota</taxon>
        <taxon>Fungi</taxon>
        <taxon>Dikarya</taxon>
        <taxon>Ascomycota</taxon>
        <taxon>Saccharomycotina</taxon>
        <taxon>Saccharomycetes</taxon>
        <taxon>Phaffomycetales</taxon>
        <taxon>Wickerhamomycetaceae</taxon>
        <taxon>Wickerhamomyces</taxon>
    </lineage>
</organism>
<protein>
    <submittedName>
        <fullName evidence="2">Secreted protein</fullName>
    </submittedName>
</protein>